<organism evidence="3 4">
    <name type="scientific">Brassica cretica</name>
    <name type="common">Mustard</name>
    <dbReference type="NCBI Taxonomy" id="69181"/>
    <lineage>
        <taxon>Eukaryota</taxon>
        <taxon>Viridiplantae</taxon>
        <taxon>Streptophyta</taxon>
        <taxon>Embryophyta</taxon>
        <taxon>Tracheophyta</taxon>
        <taxon>Spermatophyta</taxon>
        <taxon>Magnoliopsida</taxon>
        <taxon>eudicotyledons</taxon>
        <taxon>Gunneridae</taxon>
        <taxon>Pentapetalae</taxon>
        <taxon>rosids</taxon>
        <taxon>malvids</taxon>
        <taxon>Brassicales</taxon>
        <taxon>Brassicaceae</taxon>
        <taxon>Brassiceae</taxon>
        <taxon>Brassica</taxon>
    </lineage>
</organism>
<comment type="similarity">
    <text evidence="2">Belongs to the LAZY family.</text>
</comment>
<dbReference type="PANTHER" id="PTHR34045">
    <property type="entry name" value="OS03G0406300 PROTEIN"/>
    <property type="match status" value="1"/>
</dbReference>
<gene>
    <name evidence="3" type="ORF">DY000_02055085</name>
</gene>
<keyword evidence="1" id="KW-0341">Growth regulation</keyword>
<evidence type="ECO:0000313" key="3">
    <source>
        <dbReference type="EMBL" id="KAF3494351.1"/>
    </source>
</evidence>
<proteinExistence type="inferred from homology"/>
<dbReference type="Proteomes" id="UP000266723">
    <property type="component" value="Unassembled WGS sequence"/>
</dbReference>
<accession>A0ABQ7A9L3</accession>
<dbReference type="InterPro" id="IPR044683">
    <property type="entry name" value="LAZY"/>
</dbReference>
<evidence type="ECO:0000256" key="2">
    <source>
        <dbReference type="ARBA" id="ARBA00024198"/>
    </source>
</evidence>
<evidence type="ECO:0000313" key="4">
    <source>
        <dbReference type="Proteomes" id="UP000266723"/>
    </source>
</evidence>
<protein>
    <recommendedName>
        <fullName evidence="5">DET1- and DDB1-associated protein 1</fullName>
    </recommendedName>
</protein>
<evidence type="ECO:0008006" key="5">
    <source>
        <dbReference type="Google" id="ProtNLM"/>
    </source>
</evidence>
<comment type="caution">
    <text evidence="3">The sequence shown here is derived from an EMBL/GenBank/DDBJ whole genome shotgun (WGS) entry which is preliminary data.</text>
</comment>
<name>A0ABQ7A9L3_BRACR</name>
<keyword evidence="4" id="KW-1185">Reference proteome</keyword>
<dbReference type="EMBL" id="QGKV02002055">
    <property type="protein sequence ID" value="KAF3494351.1"/>
    <property type="molecule type" value="Genomic_DNA"/>
</dbReference>
<dbReference type="PANTHER" id="PTHR34045:SF13">
    <property type="entry name" value="PROTEIN LAZY 3"/>
    <property type="match status" value="1"/>
</dbReference>
<evidence type="ECO:0000256" key="1">
    <source>
        <dbReference type="ARBA" id="ARBA00022604"/>
    </source>
</evidence>
<reference evidence="3 4" key="1">
    <citation type="journal article" date="2020" name="BMC Genomics">
        <title>Intraspecific diversification of the crop wild relative Brassica cretica Lam. using demographic model selection.</title>
        <authorList>
            <person name="Kioukis A."/>
            <person name="Michalopoulou V.A."/>
            <person name="Briers L."/>
            <person name="Pirintsos S."/>
            <person name="Studholme D.J."/>
            <person name="Pavlidis P."/>
            <person name="Sarris P.F."/>
        </authorList>
    </citation>
    <scope>NUCLEOTIDE SEQUENCE [LARGE SCALE GENOMIC DNA]</scope>
    <source>
        <strain evidence="4">cv. PFS-1207/04</strain>
    </source>
</reference>
<sequence>MFVCTNGFKIPPPPLDLSTGDSVPYTRMEKMLKTIPNKKIHPQHSNAIAKKYLENRKTIDEARPSVEANKWSKTDSECIQ</sequence>